<dbReference type="InterPro" id="IPR001789">
    <property type="entry name" value="Sig_transdc_resp-reg_receiver"/>
</dbReference>
<protein>
    <submittedName>
        <fullName evidence="3">Response regulator</fullName>
    </submittedName>
</protein>
<feature type="domain" description="Response regulatory" evidence="2">
    <location>
        <begin position="3"/>
        <end position="121"/>
    </location>
</feature>
<sequence length="130" mass="14200">MFKVILTTRSHTNLAGLASVFEVNKDVHVFWAASGNQALNKVSEAPIDLVVTDENLGDMTGLELVERLLKLNPMINCALVSPLSSRDFHNATEGLGLMAQLSPRPKEEEGEELLNKLKKLKGLEAGFKDA</sequence>
<dbReference type="Pfam" id="PF00072">
    <property type="entry name" value="Response_reg"/>
    <property type="match status" value="1"/>
</dbReference>
<evidence type="ECO:0000313" key="4">
    <source>
        <dbReference type="Proteomes" id="UP000650524"/>
    </source>
</evidence>
<evidence type="ECO:0000313" key="3">
    <source>
        <dbReference type="EMBL" id="MBC8175976.1"/>
    </source>
</evidence>
<reference evidence="3 4" key="1">
    <citation type="submission" date="2020-08" db="EMBL/GenBank/DDBJ databases">
        <title>Bridging the membrane lipid divide: bacteria of the FCB group superphylum have the potential to synthesize archaeal ether lipids.</title>
        <authorList>
            <person name="Villanueva L."/>
            <person name="Von Meijenfeldt F.A.B."/>
            <person name="Westbye A.B."/>
            <person name="Yadav S."/>
            <person name="Hopmans E.C."/>
            <person name="Dutilh B.E."/>
            <person name="Sinninghe Damste J.S."/>
        </authorList>
    </citation>
    <scope>NUCLEOTIDE SEQUENCE [LARGE SCALE GENOMIC DNA]</scope>
    <source>
        <strain evidence="3">NIOZ-UU27</strain>
    </source>
</reference>
<organism evidence="3 4">
    <name type="scientific">Candidatus Desulfacyla euxinica</name>
    <dbReference type="NCBI Taxonomy" id="2841693"/>
    <lineage>
        <taxon>Bacteria</taxon>
        <taxon>Deltaproteobacteria</taxon>
        <taxon>Candidatus Desulfacyla</taxon>
    </lineage>
</organism>
<dbReference type="PROSITE" id="PS50110">
    <property type="entry name" value="RESPONSE_REGULATORY"/>
    <property type="match status" value="1"/>
</dbReference>
<keyword evidence="1" id="KW-0597">Phosphoprotein</keyword>
<evidence type="ECO:0000256" key="1">
    <source>
        <dbReference type="PROSITE-ProRule" id="PRU00169"/>
    </source>
</evidence>
<dbReference type="SUPFAM" id="SSF52172">
    <property type="entry name" value="CheY-like"/>
    <property type="match status" value="1"/>
</dbReference>
<dbReference type="EMBL" id="JACNJD010000064">
    <property type="protein sequence ID" value="MBC8175976.1"/>
    <property type="molecule type" value="Genomic_DNA"/>
</dbReference>
<comment type="caution">
    <text evidence="3">The sequence shown here is derived from an EMBL/GenBank/DDBJ whole genome shotgun (WGS) entry which is preliminary data.</text>
</comment>
<dbReference type="Proteomes" id="UP000650524">
    <property type="component" value="Unassembled WGS sequence"/>
</dbReference>
<dbReference type="GO" id="GO:0000160">
    <property type="term" value="P:phosphorelay signal transduction system"/>
    <property type="evidence" value="ECO:0007669"/>
    <property type="project" value="InterPro"/>
</dbReference>
<proteinExistence type="predicted"/>
<dbReference type="CDD" id="cd00156">
    <property type="entry name" value="REC"/>
    <property type="match status" value="1"/>
</dbReference>
<gene>
    <name evidence="3" type="ORF">H8E19_01115</name>
</gene>
<name>A0A8J6MXZ2_9DELT</name>
<accession>A0A8J6MXZ2</accession>
<feature type="modified residue" description="4-aspartylphosphate" evidence="1">
    <location>
        <position position="53"/>
    </location>
</feature>
<dbReference type="InterPro" id="IPR011006">
    <property type="entry name" value="CheY-like_superfamily"/>
</dbReference>
<dbReference type="AlphaFoldDB" id="A0A8J6MXZ2"/>
<dbReference type="Gene3D" id="3.40.50.2300">
    <property type="match status" value="1"/>
</dbReference>
<evidence type="ECO:0000259" key="2">
    <source>
        <dbReference type="PROSITE" id="PS50110"/>
    </source>
</evidence>